<proteinExistence type="predicted"/>
<dbReference type="Proteomes" id="UP000636888">
    <property type="component" value="Unassembled WGS sequence"/>
</dbReference>
<name>A0A8J7JIM5_9BACT</name>
<protein>
    <submittedName>
        <fullName evidence="1">Uncharacterized protein</fullName>
    </submittedName>
</protein>
<dbReference type="EMBL" id="JAEMHM010000004">
    <property type="protein sequence ID" value="MBJ6724305.1"/>
    <property type="molecule type" value="Genomic_DNA"/>
</dbReference>
<dbReference type="AlphaFoldDB" id="A0A8J7JIM5"/>
<accession>A0A8J7JIM5</accession>
<organism evidence="1 2">
    <name type="scientific">Geomesophilobacter sediminis</name>
    <dbReference type="NCBI Taxonomy" id="2798584"/>
    <lineage>
        <taxon>Bacteria</taxon>
        <taxon>Pseudomonadati</taxon>
        <taxon>Thermodesulfobacteriota</taxon>
        <taxon>Desulfuromonadia</taxon>
        <taxon>Geobacterales</taxon>
        <taxon>Geobacteraceae</taxon>
        <taxon>Geomesophilobacter</taxon>
    </lineage>
</organism>
<sequence length="733" mass="82698">MTSTPFSCKRLVLSLGLVCVLLLGLPGSVLGRGLRIDLEVSAPLLEKAPVRLMTVDAASLLTRGFPGSTVTVNQPQGADVLLKLRCESTAPPSQSRAPRPYPTLHAPRCDFSWRWSCRGAQRLCELQAATPEAVAAGVYALLQERLGYRFLHPRQTVFPAHRRWPLPLRGGFSGRPRFDHRGFHLHTLHPIELAEQLHDPLRPGAFEDVAEYLDWLARNGQNSFQFFLLREVDRERWPSFARRIVTYAQSRGISCGIELSLSMLQQQAFQALTLLRPYPCYRTQVDRTLAWLFQVPWDFVTLDATMGEHLPLLGRLLPGVQRHFEEAVQNRYRARLFYATHVIAAEEIGTQRRPQLSQSGILIHTVMDYSVSEPVAPVYGNRNQQPMLAAARRENARRETWFWPESSYWVCYDSPVPLLLLTYLPSRLHDIREMERIGVSGHLTFSTGWEWGYWLVDWSIARWSWEYRNGTAGGRGGDTLAAATPLGPFADLVGDPPAARLFAEALSLQQDFLKGRGLQRYLAALAPFSELPPLLSQPFQPDPGFPLQAVLGRDGAARAGELREAVRGLEAYGAAMTLLCDRIDHRVEQAAKSRGAEPGLALAREVATALRVGALRARHRAATLEALLAEREVRFGSGDPKRVGDLLAEAAVLRHRALFLVRVEEGRYRYASALLSQRRPSFTAYGFGYLFPVSRLFFWEREEEQVRRERFDPFFRSLWDFGRVLGVGSLISR</sequence>
<reference evidence="1" key="1">
    <citation type="submission" date="2020-12" db="EMBL/GenBank/DDBJ databases">
        <title>Geomonas sp. Red875, isolated from river sediment.</title>
        <authorList>
            <person name="Xu Z."/>
            <person name="Zhang Z."/>
            <person name="Masuda Y."/>
            <person name="Itoh H."/>
            <person name="Senoo K."/>
        </authorList>
    </citation>
    <scope>NUCLEOTIDE SEQUENCE</scope>
    <source>
        <strain evidence="1">Red875</strain>
    </source>
</reference>
<evidence type="ECO:0000313" key="2">
    <source>
        <dbReference type="Proteomes" id="UP000636888"/>
    </source>
</evidence>
<comment type="caution">
    <text evidence="1">The sequence shown here is derived from an EMBL/GenBank/DDBJ whole genome shotgun (WGS) entry which is preliminary data.</text>
</comment>
<keyword evidence="2" id="KW-1185">Reference proteome</keyword>
<gene>
    <name evidence="1" type="ORF">JFN93_06270</name>
</gene>
<evidence type="ECO:0000313" key="1">
    <source>
        <dbReference type="EMBL" id="MBJ6724305.1"/>
    </source>
</evidence>